<proteinExistence type="predicted"/>
<feature type="compositionally biased region" description="Low complexity" evidence="1">
    <location>
        <begin position="333"/>
        <end position="343"/>
    </location>
</feature>
<feature type="region of interest" description="Disordered" evidence="1">
    <location>
        <begin position="261"/>
        <end position="425"/>
    </location>
</feature>
<organism evidence="2 3">
    <name type="scientific">Streptomyces flavotricini</name>
    <dbReference type="NCBI Taxonomy" id="66888"/>
    <lineage>
        <taxon>Bacteria</taxon>
        <taxon>Bacillati</taxon>
        <taxon>Actinomycetota</taxon>
        <taxon>Actinomycetes</taxon>
        <taxon>Kitasatosporales</taxon>
        <taxon>Streptomycetaceae</taxon>
        <taxon>Streptomyces</taxon>
    </lineage>
</organism>
<sequence length="704" mass="74453">MPLPPPVSGHRSGSNNPFRLTEPMRARLLAAVRALVTDPALAPLSDGARLACVVLTAKANVAHGCRTVTWAAELGRWLGVSQSQTAHTVLPQLRRAGALATRPMRNATGHTTGLECWIIPFYRARTAGDRRHALALSRVELAVLLRLIEALFGPGWTHRDGSVTPAGLLAGRTGRGAATDRLALLLMVLSSNAEGWLRLCPGTVDPARGRPAATVARLLGCSPAAGAKVLKRLAEHGPVQVERRPTASGLHARSRVRLVPVGEAHRRPAVTGEAPGENREDGGKRAGRIAPDDVPAFRVRAFPDLAPPASGDHVTSGVTAALAGPGPSDTYRARPAGSAGRPATAHHHALHASRVAPVDHPVRDPGLSGEGRPGSGGLPERAGGREDQAPAGGAAAVRPTPPVGAGHGGPLRGEEPQQHKRAPVPLPPTDLVAVLAPVRALWQRLGRPYARRLLQAAVRGELSAVAGFAGPADAPAVLADRLTRRLAAQGGPTAVADPVGWLIGRGLPQRPGCGDVRCDEGLRLDGGTCATCEYVLDDRRAMRRAIAAEVDARMPGASPDDRRTEVNRHMHVAVTAEGWAKVLYRERVEAARAERRAAATAVVPAPRLPRPSPAPVVPAARRTVAAARPEAGTRPPLVLEELTRDEVITWRARAEYDHRVVAEHIEAHGEPSARRLFTHRLVDRIQRLAATSRLVLGHPAWTQV</sequence>
<gene>
    <name evidence="2" type="ORF">K7B10_36415</name>
</gene>
<protein>
    <submittedName>
        <fullName evidence="2">Uncharacterized protein</fullName>
    </submittedName>
</protein>
<accession>A0ABS8EG93</accession>
<evidence type="ECO:0000313" key="2">
    <source>
        <dbReference type="EMBL" id="MCC0100175.1"/>
    </source>
</evidence>
<dbReference type="Proteomes" id="UP001520654">
    <property type="component" value="Unassembled WGS sequence"/>
</dbReference>
<keyword evidence="3" id="KW-1185">Reference proteome</keyword>
<name>A0ABS8EG93_9ACTN</name>
<feature type="compositionally biased region" description="Gly residues" evidence="1">
    <location>
        <begin position="368"/>
        <end position="377"/>
    </location>
</feature>
<evidence type="ECO:0000256" key="1">
    <source>
        <dbReference type="SAM" id="MobiDB-lite"/>
    </source>
</evidence>
<dbReference type="EMBL" id="JAINUL010000001">
    <property type="protein sequence ID" value="MCC0100175.1"/>
    <property type="molecule type" value="Genomic_DNA"/>
</dbReference>
<comment type="caution">
    <text evidence="2">The sequence shown here is derived from an EMBL/GenBank/DDBJ whole genome shotgun (WGS) entry which is preliminary data.</text>
</comment>
<evidence type="ECO:0000313" key="3">
    <source>
        <dbReference type="Proteomes" id="UP001520654"/>
    </source>
</evidence>
<reference evidence="2 3" key="1">
    <citation type="submission" date="2021-08" db="EMBL/GenBank/DDBJ databases">
        <title>Genomic Architecture of Streptomyces flavotricini NGL1 and Streptomyces erythrochromogenes HMS4 With Differential Plant Beneficial attributes and laccase production capabilities.</title>
        <authorList>
            <person name="Salwan R."/>
            <person name="Kaur R."/>
            <person name="Sharma V."/>
        </authorList>
    </citation>
    <scope>NUCLEOTIDE SEQUENCE [LARGE SCALE GENOMIC DNA]</scope>
    <source>
        <strain evidence="2 3">NGL1</strain>
    </source>
</reference>